<dbReference type="AlphaFoldDB" id="A0A969WA07"/>
<feature type="transmembrane region" description="Helical" evidence="8">
    <location>
        <begin position="200"/>
        <end position="219"/>
    </location>
</feature>
<evidence type="ECO:0000256" key="8">
    <source>
        <dbReference type="SAM" id="Phobius"/>
    </source>
</evidence>
<evidence type="ECO:0000313" key="10">
    <source>
        <dbReference type="Proteomes" id="UP000653472"/>
    </source>
</evidence>
<comment type="subcellular location">
    <subcellularLocation>
        <location evidence="1">Cell membrane</location>
        <topology evidence="1">Multi-pass membrane protein</topology>
    </subcellularLocation>
</comment>
<feature type="transmembrane region" description="Helical" evidence="8">
    <location>
        <begin position="156"/>
        <end position="180"/>
    </location>
</feature>
<evidence type="ECO:0000256" key="7">
    <source>
        <dbReference type="ARBA" id="ARBA00023136"/>
    </source>
</evidence>
<dbReference type="EMBL" id="JAAVXB010000008">
    <property type="protein sequence ID" value="NKF23402.1"/>
    <property type="molecule type" value="Genomic_DNA"/>
</dbReference>
<feature type="transmembrane region" description="Helical" evidence="8">
    <location>
        <begin position="247"/>
        <end position="272"/>
    </location>
</feature>
<dbReference type="InterPro" id="IPR000522">
    <property type="entry name" value="ABC_transptr_permease_BtuC"/>
</dbReference>
<dbReference type="InterPro" id="IPR037294">
    <property type="entry name" value="ABC_BtuC-like"/>
</dbReference>
<proteinExistence type="inferred from homology"/>
<name>A0A969WA07_9GAMM</name>
<gene>
    <name evidence="9" type="ORF">G7Y82_13860</name>
</gene>
<evidence type="ECO:0000313" key="9">
    <source>
        <dbReference type="EMBL" id="NKF23402.1"/>
    </source>
</evidence>
<evidence type="ECO:0000256" key="3">
    <source>
        <dbReference type="ARBA" id="ARBA00022448"/>
    </source>
</evidence>
<comment type="caution">
    <text evidence="9">The sequence shown here is derived from an EMBL/GenBank/DDBJ whole genome shotgun (WGS) entry which is preliminary data.</text>
</comment>
<dbReference type="Pfam" id="PF01032">
    <property type="entry name" value="FecCD"/>
    <property type="match status" value="1"/>
</dbReference>
<keyword evidence="6 8" id="KW-1133">Transmembrane helix</keyword>
<evidence type="ECO:0000256" key="6">
    <source>
        <dbReference type="ARBA" id="ARBA00022989"/>
    </source>
</evidence>
<dbReference type="PANTHER" id="PTHR30472:SF25">
    <property type="entry name" value="ABC TRANSPORTER PERMEASE PROTEIN MJ0876-RELATED"/>
    <property type="match status" value="1"/>
</dbReference>
<feature type="transmembrane region" description="Helical" evidence="8">
    <location>
        <begin position="126"/>
        <end position="144"/>
    </location>
</feature>
<keyword evidence="5 8" id="KW-0812">Transmembrane</keyword>
<sequence>MTTVPRRRAWPSALILIAGLAVVVVWALGTGPFPLPWQQAINVLLSPSTLSPAEHSVLFTLRLPRVLAALVVGSGLAVAGCVFQAVLRNPLADPGFIGVSGGAAVAAAACLAGLGQLAALPVAPQLLVSLAALAGGIGSAVLVIRIARVDGQTQAVTLLLAGLAINALAGGLLGLIAYTANDPTLRAITLWLFGSLARAGWPELVIGAPAIVIGIILLWRLTPSLNALLLGDAEAGHLGVDVRRLRIVAIGLAVLCTAIAVALAGIIGFVGLMVPHMLRLWIGPDHRRLLPLSALGGALLLAIADTMARAVVQPAEIPVGIVCALLGAPFFLGLLLRDRRLPELV</sequence>
<keyword evidence="7 8" id="KW-0472">Membrane</keyword>
<feature type="transmembrane region" description="Helical" evidence="8">
    <location>
        <begin position="99"/>
        <end position="120"/>
    </location>
</feature>
<reference evidence="9" key="1">
    <citation type="submission" date="2020-03" db="EMBL/GenBank/DDBJ databases">
        <title>Solimonas marina sp. nov., isolated from deep seawater of the Pacific Ocean.</title>
        <authorList>
            <person name="Liu X."/>
            <person name="Lai Q."/>
            <person name="Sun F."/>
            <person name="Gai Y."/>
            <person name="Li G."/>
            <person name="Shao Z."/>
        </authorList>
    </citation>
    <scope>NUCLEOTIDE SEQUENCE</scope>
    <source>
        <strain evidence="9">C16B3</strain>
    </source>
</reference>
<dbReference type="CDD" id="cd06550">
    <property type="entry name" value="TM_ABC_iron-siderophores_like"/>
    <property type="match status" value="1"/>
</dbReference>
<evidence type="ECO:0000256" key="4">
    <source>
        <dbReference type="ARBA" id="ARBA00022475"/>
    </source>
</evidence>
<evidence type="ECO:0000256" key="5">
    <source>
        <dbReference type="ARBA" id="ARBA00022692"/>
    </source>
</evidence>
<dbReference type="RefSeq" id="WP_168148735.1">
    <property type="nucleotide sequence ID" value="NZ_JAAVXB010000008.1"/>
</dbReference>
<dbReference type="Gene3D" id="1.10.3470.10">
    <property type="entry name" value="ABC transporter involved in vitamin B12 uptake, BtuC"/>
    <property type="match status" value="1"/>
</dbReference>
<keyword evidence="3" id="KW-0813">Transport</keyword>
<dbReference type="PANTHER" id="PTHR30472">
    <property type="entry name" value="FERRIC ENTEROBACTIN TRANSPORT SYSTEM PERMEASE PROTEIN"/>
    <property type="match status" value="1"/>
</dbReference>
<comment type="similarity">
    <text evidence="2">Belongs to the binding-protein-dependent transport system permease family. FecCD subfamily.</text>
</comment>
<dbReference type="GO" id="GO:0033214">
    <property type="term" value="P:siderophore-iron import into cell"/>
    <property type="evidence" value="ECO:0007669"/>
    <property type="project" value="TreeGrafter"/>
</dbReference>
<accession>A0A969WA07</accession>
<keyword evidence="10" id="KW-1185">Reference proteome</keyword>
<evidence type="ECO:0000256" key="1">
    <source>
        <dbReference type="ARBA" id="ARBA00004651"/>
    </source>
</evidence>
<dbReference type="FunFam" id="1.10.3470.10:FF:000001">
    <property type="entry name" value="Vitamin B12 ABC transporter permease BtuC"/>
    <property type="match status" value="1"/>
</dbReference>
<feature type="transmembrane region" description="Helical" evidence="8">
    <location>
        <begin position="292"/>
        <end position="312"/>
    </location>
</feature>
<feature type="transmembrane region" description="Helical" evidence="8">
    <location>
        <begin position="66"/>
        <end position="87"/>
    </location>
</feature>
<dbReference type="SUPFAM" id="SSF81345">
    <property type="entry name" value="ABC transporter involved in vitamin B12 uptake, BtuC"/>
    <property type="match status" value="1"/>
</dbReference>
<protein>
    <submittedName>
        <fullName evidence="9">Iron ABC transporter permease</fullName>
    </submittedName>
</protein>
<dbReference type="Proteomes" id="UP000653472">
    <property type="component" value="Unassembled WGS sequence"/>
</dbReference>
<feature type="transmembrane region" description="Helical" evidence="8">
    <location>
        <begin position="12"/>
        <end position="29"/>
    </location>
</feature>
<feature type="transmembrane region" description="Helical" evidence="8">
    <location>
        <begin position="319"/>
        <end position="336"/>
    </location>
</feature>
<dbReference type="GO" id="GO:0022857">
    <property type="term" value="F:transmembrane transporter activity"/>
    <property type="evidence" value="ECO:0007669"/>
    <property type="project" value="InterPro"/>
</dbReference>
<evidence type="ECO:0000256" key="2">
    <source>
        <dbReference type="ARBA" id="ARBA00007935"/>
    </source>
</evidence>
<dbReference type="GO" id="GO:0005886">
    <property type="term" value="C:plasma membrane"/>
    <property type="evidence" value="ECO:0007669"/>
    <property type="project" value="UniProtKB-SubCell"/>
</dbReference>
<organism evidence="9 10">
    <name type="scientific">Solimonas marina</name>
    <dbReference type="NCBI Taxonomy" id="2714601"/>
    <lineage>
        <taxon>Bacteria</taxon>
        <taxon>Pseudomonadati</taxon>
        <taxon>Pseudomonadota</taxon>
        <taxon>Gammaproteobacteria</taxon>
        <taxon>Nevskiales</taxon>
        <taxon>Nevskiaceae</taxon>
        <taxon>Solimonas</taxon>
    </lineage>
</organism>
<keyword evidence="4" id="KW-1003">Cell membrane</keyword>